<gene>
    <name evidence="1" type="ORF">LVIROSA_LOCUS112</name>
</gene>
<keyword evidence="2" id="KW-1185">Reference proteome</keyword>
<name>A0AAU9LG94_9ASTR</name>
<dbReference type="Proteomes" id="UP001157418">
    <property type="component" value="Unassembled WGS sequence"/>
</dbReference>
<reference evidence="1 2" key="1">
    <citation type="submission" date="2022-01" db="EMBL/GenBank/DDBJ databases">
        <authorList>
            <person name="Xiong W."/>
            <person name="Schranz E."/>
        </authorList>
    </citation>
    <scope>NUCLEOTIDE SEQUENCE [LARGE SCALE GENOMIC DNA]</scope>
</reference>
<evidence type="ECO:0000313" key="1">
    <source>
        <dbReference type="EMBL" id="CAH1412064.1"/>
    </source>
</evidence>
<comment type="caution">
    <text evidence="1">The sequence shown here is derived from an EMBL/GenBank/DDBJ whole genome shotgun (WGS) entry which is preliminary data.</text>
</comment>
<dbReference type="AlphaFoldDB" id="A0AAU9LG94"/>
<proteinExistence type="predicted"/>
<organism evidence="1 2">
    <name type="scientific">Lactuca virosa</name>
    <dbReference type="NCBI Taxonomy" id="75947"/>
    <lineage>
        <taxon>Eukaryota</taxon>
        <taxon>Viridiplantae</taxon>
        <taxon>Streptophyta</taxon>
        <taxon>Embryophyta</taxon>
        <taxon>Tracheophyta</taxon>
        <taxon>Spermatophyta</taxon>
        <taxon>Magnoliopsida</taxon>
        <taxon>eudicotyledons</taxon>
        <taxon>Gunneridae</taxon>
        <taxon>Pentapetalae</taxon>
        <taxon>asterids</taxon>
        <taxon>campanulids</taxon>
        <taxon>Asterales</taxon>
        <taxon>Asteraceae</taxon>
        <taxon>Cichorioideae</taxon>
        <taxon>Cichorieae</taxon>
        <taxon>Lactucinae</taxon>
        <taxon>Lactuca</taxon>
    </lineage>
</organism>
<dbReference type="EMBL" id="CAKMRJ010000001">
    <property type="protein sequence ID" value="CAH1412064.1"/>
    <property type="molecule type" value="Genomic_DNA"/>
</dbReference>
<protein>
    <submittedName>
        <fullName evidence="1">Uncharacterized protein</fullName>
    </submittedName>
</protein>
<evidence type="ECO:0000313" key="2">
    <source>
        <dbReference type="Proteomes" id="UP001157418"/>
    </source>
</evidence>
<sequence>MLLLFCNPNTSRHRPHHHLTHNDLHLLQHPPSEPTPSLQLPVILPCTITSCSPRLKANGNIKFIRESQGTLILHGHGPYYEIEVYNYNRGPCYNPQHLQTIVCLSKSLKIGLSHKGVFLCVEVEICSSSIFCYEDLTTVRLPKFCLHFKVKIDVRDLECLEKPKAKCK</sequence>
<accession>A0AAU9LG94</accession>